<protein>
    <submittedName>
        <fullName evidence="4">DUF4124 domain-containing protein</fullName>
    </submittedName>
</protein>
<feature type="signal peptide" evidence="2">
    <location>
        <begin position="1"/>
        <end position="19"/>
    </location>
</feature>
<organism evidence="4 5">
    <name type="scientific">Azonexus hydrophilus</name>
    <dbReference type="NCBI Taxonomy" id="418702"/>
    <lineage>
        <taxon>Bacteria</taxon>
        <taxon>Pseudomonadati</taxon>
        <taxon>Pseudomonadota</taxon>
        <taxon>Betaproteobacteria</taxon>
        <taxon>Rhodocyclales</taxon>
        <taxon>Azonexaceae</taxon>
        <taxon>Azonexus</taxon>
    </lineage>
</organism>
<evidence type="ECO:0000313" key="5">
    <source>
        <dbReference type="Proteomes" id="UP001479520"/>
    </source>
</evidence>
<dbReference type="Pfam" id="PF13511">
    <property type="entry name" value="DUF4124"/>
    <property type="match status" value="1"/>
</dbReference>
<dbReference type="EMBL" id="CP151406">
    <property type="protein sequence ID" value="WZJ22197.1"/>
    <property type="molecule type" value="Genomic_DNA"/>
</dbReference>
<dbReference type="RefSeq" id="WP_028994770.1">
    <property type="nucleotide sequence ID" value="NZ_CALFBA010000025.1"/>
</dbReference>
<reference evidence="4 5" key="1">
    <citation type="submission" date="2024-04" db="EMBL/GenBank/DDBJ databases">
        <title>Dissimilatory iodate-reducing microorganisms contribute to the enrichment of iodine in groundwater.</title>
        <authorList>
            <person name="Jiang Z."/>
        </authorList>
    </citation>
    <scope>NUCLEOTIDE SEQUENCE [LARGE SCALE GENOMIC DNA]</scope>
    <source>
        <strain evidence="4 5">NCP973</strain>
    </source>
</reference>
<accession>A0ABZ2XIL7</accession>
<sequence length="148" mass="16472">MTRRLLALICALVPMALSAQTIYRCTEAGGGVLISNTRVHNNCQAIVSEERNTVPAPRAPAARAASNPTPADFPRVQQDTQRSRDADRRHILEQELAGEQRKLDQARKELAEREAASGGLERAAPYRDRVAQHERNLQALQRELANLR</sequence>
<keyword evidence="2" id="KW-0732">Signal</keyword>
<gene>
    <name evidence="4" type="ORF">AADV58_03325</name>
</gene>
<evidence type="ECO:0000256" key="1">
    <source>
        <dbReference type="SAM" id="MobiDB-lite"/>
    </source>
</evidence>
<feature type="compositionally biased region" description="Basic and acidic residues" evidence="1">
    <location>
        <begin position="81"/>
        <end position="115"/>
    </location>
</feature>
<evidence type="ECO:0000313" key="4">
    <source>
        <dbReference type="EMBL" id="WZJ22197.1"/>
    </source>
</evidence>
<feature type="compositionally biased region" description="Low complexity" evidence="1">
    <location>
        <begin position="55"/>
        <end position="70"/>
    </location>
</feature>
<feature type="region of interest" description="Disordered" evidence="1">
    <location>
        <begin position="50"/>
        <end position="128"/>
    </location>
</feature>
<evidence type="ECO:0000259" key="3">
    <source>
        <dbReference type="Pfam" id="PF13511"/>
    </source>
</evidence>
<dbReference type="Proteomes" id="UP001479520">
    <property type="component" value="Chromosome"/>
</dbReference>
<feature type="domain" description="DUF4124" evidence="3">
    <location>
        <begin position="10"/>
        <end position="66"/>
    </location>
</feature>
<name>A0ABZ2XIL7_9RHOO</name>
<evidence type="ECO:0000256" key="2">
    <source>
        <dbReference type="SAM" id="SignalP"/>
    </source>
</evidence>
<dbReference type="InterPro" id="IPR025392">
    <property type="entry name" value="DUF4124"/>
</dbReference>
<keyword evidence="5" id="KW-1185">Reference proteome</keyword>
<feature type="chain" id="PRO_5045938792" evidence="2">
    <location>
        <begin position="20"/>
        <end position="148"/>
    </location>
</feature>
<proteinExistence type="predicted"/>